<dbReference type="InterPro" id="IPR041412">
    <property type="entry name" value="Xrn1_helical"/>
</dbReference>
<accession>A0ABY8UJS9</accession>
<keyword evidence="2" id="KW-0378">Hydrolase</keyword>
<proteinExistence type="inferred from homology"/>
<name>A0ABY8UJS9_TETOB</name>
<keyword evidence="1" id="KW-0540">Nuclease</keyword>
<dbReference type="PANTHER" id="PTHR12341">
    <property type="entry name" value="5'-&gt;3' EXORIBONUCLEASE"/>
    <property type="match status" value="1"/>
</dbReference>
<evidence type="ECO:0000259" key="7">
    <source>
        <dbReference type="Pfam" id="PF17846"/>
    </source>
</evidence>
<dbReference type="Gene3D" id="3.40.50.12390">
    <property type="match status" value="2"/>
</dbReference>
<dbReference type="CDD" id="cd18673">
    <property type="entry name" value="PIN_XRN1-2-like"/>
    <property type="match status" value="1"/>
</dbReference>
<reference evidence="8 9" key="1">
    <citation type="submission" date="2023-05" db="EMBL/GenBank/DDBJ databases">
        <title>A 100% complete, gapless, phased diploid assembly of the Scenedesmus obliquus UTEX 3031 genome.</title>
        <authorList>
            <person name="Biondi T.C."/>
            <person name="Hanschen E.R."/>
            <person name="Kwon T."/>
            <person name="Eng W."/>
            <person name="Kruse C.P.S."/>
            <person name="Koehler S.I."/>
            <person name="Kunde Y."/>
            <person name="Gleasner C.D."/>
            <person name="You Mak K.T."/>
            <person name="Polle J."/>
            <person name="Hovde B.T."/>
            <person name="Starkenburg S.R."/>
        </authorList>
    </citation>
    <scope>NUCLEOTIDE SEQUENCE [LARGE SCALE GENOMIC DNA]</scope>
    <source>
        <strain evidence="8 9">DOE0152z</strain>
    </source>
</reference>
<comment type="similarity">
    <text evidence="4">Belongs to the 5'-3' exonuclease family.</text>
</comment>
<evidence type="ECO:0000313" key="8">
    <source>
        <dbReference type="EMBL" id="WIA19878.1"/>
    </source>
</evidence>
<sequence length="958" mass="102458">MGVPGLFSFLRRRYPQICRPTEKRREGQPRSDSDTTDNLYIDMNHIIHSCTHAYVAKDRPEGLSRQQQLGGMAAYLEALLDLLQPRRVVLIAVDGVAPRAKMNQQRTRRFLSAHISDITDGIEREVKREMLSEAGGAIVIPDVTRFDSNIITPGTDFMTELAQWLRQWAADKAANDPRFKHTTFIISDASEPGEGEHKVMKFVRHLKAQPGYDPATRHEVYGQDADLLLLALLCHEPYFKVMREDMQGGEAASSKAAKEAQMAQEQQQLLQLRPLSAVAAALQQQQQPGTADLPPLPLVPQSCGSDSSRRLSFERLLDDLVVLSFLAGNDFLPNVPSIDIYDKPCGLDLLFTAYKALLLAMGGHLTSGGTINRSRLVQLLVFLARDEEAAYKRRADYRRRRAQQRHNEQAAAQQQLSSLLDGGLSMGELPPGIDLDALLSGLDPSVAEALGLSGMSDKPPPPDLTTLSPGQLCEELAGRVAARVKQRRMGGDPWAQDPICMDLPGYRQRYYEARFPELLEEFEGDVDRVAARVAWDYMQGISWVLRYYTNSSSSKKSKSASSSSSEAAAGIEGASWTWCYPHHYAPLMQDLAKAKLWQKQQRGSRQQDFSAPPVQLSRSLSNPHSCTLQQWAPPGGPVRPLLQLMCVLPAKSVGDALPAVLANLIVLAENMDEDDGSSSSSASKARQRQQQRLGQVQGSKAARKAARRQRQAAAAAKVQGLSGLDVLAALGEDGEVALLNTGDEKDAATAAAAAADEDGVEAAAAAAAAWGEGGGEATAGAAAGAAGQYDTWGAAVSSAAAANGAAAAAAAEYSALLGFELSGDADVDELRLAQQLAATFPSNVEPLVDLTGKRWLHTGVHSCCLLPGAEPPHLTVTPAVWRHVAAGFASSISYAEKVLGIRSSSNSEAAAEGGGSRGGFSGRGGGGGFSGRGGSSSGGRGRGSRGGGYGSRTRGSRY</sequence>
<dbReference type="Proteomes" id="UP001244341">
    <property type="component" value="Chromosome 11b"/>
</dbReference>
<dbReference type="Pfam" id="PF17846">
    <property type="entry name" value="XRN_M"/>
    <property type="match status" value="1"/>
</dbReference>
<evidence type="ECO:0000256" key="4">
    <source>
        <dbReference type="ARBA" id="ARBA00038299"/>
    </source>
</evidence>
<feature type="region of interest" description="Disordered" evidence="5">
    <location>
        <begin position="602"/>
        <end position="621"/>
    </location>
</feature>
<organism evidence="8 9">
    <name type="scientific">Tetradesmus obliquus</name>
    <name type="common">Green alga</name>
    <name type="synonym">Acutodesmus obliquus</name>
    <dbReference type="NCBI Taxonomy" id="3088"/>
    <lineage>
        <taxon>Eukaryota</taxon>
        <taxon>Viridiplantae</taxon>
        <taxon>Chlorophyta</taxon>
        <taxon>core chlorophytes</taxon>
        <taxon>Chlorophyceae</taxon>
        <taxon>CS clade</taxon>
        <taxon>Sphaeropleales</taxon>
        <taxon>Scenedesmaceae</taxon>
        <taxon>Tetradesmus</taxon>
    </lineage>
</organism>
<dbReference type="InterPro" id="IPR004859">
    <property type="entry name" value="Xrn1_N"/>
</dbReference>
<evidence type="ECO:0000259" key="6">
    <source>
        <dbReference type="Pfam" id="PF03159"/>
    </source>
</evidence>
<dbReference type="EMBL" id="CP126218">
    <property type="protein sequence ID" value="WIA19878.1"/>
    <property type="molecule type" value="Genomic_DNA"/>
</dbReference>
<feature type="domain" description="Xrn1 helical" evidence="7">
    <location>
        <begin position="312"/>
        <end position="554"/>
    </location>
</feature>
<feature type="compositionally biased region" description="Low complexity" evidence="5">
    <location>
        <begin position="677"/>
        <end position="700"/>
    </location>
</feature>
<dbReference type="InterPro" id="IPR027073">
    <property type="entry name" value="5_3_exoribonuclease"/>
</dbReference>
<protein>
    <submittedName>
        <fullName evidence="8">Uncharacterized protein</fullName>
    </submittedName>
</protein>
<feature type="region of interest" description="Disordered" evidence="5">
    <location>
        <begin position="907"/>
        <end position="958"/>
    </location>
</feature>
<keyword evidence="9" id="KW-1185">Reference proteome</keyword>
<dbReference type="Pfam" id="PF03159">
    <property type="entry name" value="XRN_N"/>
    <property type="match status" value="1"/>
</dbReference>
<feature type="compositionally biased region" description="Gly residues" evidence="5">
    <location>
        <begin position="912"/>
        <end position="950"/>
    </location>
</feature>
<evidence type="ECO:0000256" key="5">
    <source>
        <dbReference type="SAM" id="MobiDB-lite"/>
    </source>
</evidence>
<dbReference type="PANTHER" id="PTHR12341:SF7">
    <property type="entry name" value="5'-3' EXORIBONUCLEASE 1"/>
    <property type="match status" value="1"/>
</dbReference>
<feature type="domain" description="Xrn1 N-terminal" evidence="6">
    <location>
        <begin position="1"/>
        <end position="245"/>
    </location>
</feature>
<evidence type="ECO:0000256" key="2">
    <source>
        <dbReference type="ARBA" id="ARBA00022801"/>
    </source>
</evidence>
<evidence type="ECO:0000256" key="1">
    <source>
        <dbReference type="ARBA" id="ARBA00022722"/>
    </source>
</evidence>
<feature type="region of interest" description="Disordered" evidence="5">
    <location>
        <begin position="672"/>
        <end position="708"/>
    </location>
</feature>
<gene>
    <name evidence="8" type="ORF">OEZ85_005778</name>
</gene>
<evidence type="ECO:0000313" key="9">
    <source>
        <dbReference type="Proteomes" id="UP001244341"/>
    </source>
</evidence>
<keyword evidence="3" id="KW-0269">Exonuclease</keyword>
<evidence type="ECO:0000256" key="3">
    <source>
        <dbReference type="ARBA" id="ARBA00022839"/>
    </source>
</evidence>